<dbReference type="GO" id="GO:0004488">
    <property type="term" value="F:methylenetetrahydrofolate dehydrogenase (NADP+) activity"/>
    <property type="evidence" value="ECO:0007669"/>
    <property type="project" value="InterPro"/>
</dbReference>
<evidence type="ECO:0000256" key="7">
    <source>
        <dbReference type="ARBA" id="ARBA00023167"/>
    </source>
</evidence>
<dbReference type="EMBL" id="MGAT01000012">
    <property type="protein sequence ID" value="OGK52881.1"/>
    <property type="molecule type" value="Genomic_DNA"/>
</dbReference>
<evidence type="ECO:0000256" key="8">
    <source>
        <dbReference type="ARBA" id="ARBA00023268"/>
    </source>
</evidence>
<dbReference type="Gene3D" id="3.40.50.720">
    <property type="entry name" value="NAD(P)-binding Rossmann-like Domain"/>
    <property type="match status" value="1"/>
</dbReference>
<dbReference type="Pfam" id="PF00763">
    <property type="entry name" value="THF_DHG_CYH"/>
    <property type="match status" value="1"/>
</dbReference>
<protein>
    <recommendedName>
        <fullName evidence="13">Tetrahydrofolate dehydrogenase/cyclohydrolase NAD(P)-binding domain-containing protein</fullName>
    </recommendedName>
</protein>
<keyword evidence="3" id="KW-0658">Purine biosynthesis</keyword>
<reference evidence="11 12" key="1">
    <citation type="journal article" date="2016" name="Nat. Commun.">
        <title>Thousands of microbial genomes shed light on interconnected biogeochemical processes in an aquifer system.</title>
        <authorList>
            <person name="Anantharaman K."/>
            <person name="Brown C.T."/>
            <person name="Hug L.A."/>
            <person name="Sharon I."/>
            <person name="Castelle C.J."/>
            <person name="Probst A.J."/>
            <person name="Thomas B.C."/>
            <person name="Singh A."/>
            <person name="Wilkins M.J."/>
            <person name="Karaoz U."/>
            <person name="Brodie E.L."/>
            <person name="Williams K.H."/>
            <person name="Hubbard S.S."/>
            <person name="Banfield J.F."/>
        </authorList>
    </citation>
    <scope>NUCLEOTIDE SEQUENCE [LARGE SCALE GENOMIC DNA]</scope>
</reference>
<evidence type="ECO:0000313" key="12">
    <source>
        <dbReference type="Proteomes" id="UP000178857"/>
    </source>
</evidence>
<dbReference type="PANTHER" id="PTHR48099">
    <property type="entry name" value="C-1-TETRAHYDROFOLATE SYNTHASE, CYTOPLASMIC-RELATED"/>
    <property type="match status" value="1"/>
</dbReference>
<dbReference type="GO" id="GO:0004477">
    <property type="term" value="F:methenyltetrahydrofolate cyclohydrolase activity"/>
    <property type="evidence" value="ECO:0007669"/>
    <property type="project" value="TreeGrafter"/>
</dbReference>
<evidence type="ECO:0000256" key="6">
    <source>
        <dbReference type="ARBA" id="ARBA00023002"/>
    </source>
</evidence>
<comment type="caution">
    <text evidence="11">The sequence shown here is derived from an EMBL/GenBank/DDBJ whole genome shotgun (WGS) entry which is preliminary data.</text>
</comment>
<gene>
    <name evidence="11" type="ORF">A2970_02080</name>
</gene>
<dbReference type="Pfam" id="PF02882">
    <property type="entry name" value="THF_DHG_CYH_C"/>
    <property type="match status" value="1"/>
</dbReference>
<comment type="pathway">
    <text evidence="1">One-carbon metabolism; tetrahydrofolate interconversion.</text>
</comment>
<keyword evidence="2" id="KW-0554">One-carbon metabolism</keyword>
<dbReference type="SUPFAM" id="SSF53223">
    <property type="entry name" value="Aminoacid dehydrogenase-like, N-terminal domain"/>
    <property type="match status" value="1"/>
</dbReference>
<evidence type="ECO:0000256" key="1">
    <source>
        <dbReference type="ARBA" id="ARBA00004777"/>
    </source>
</evidence>
<sequence>MKIEGARIAEYLQRLLRAEVSKRKKKKKPRLIVFLAAETDDQLSFVKIKSKIAHKIGVEFELIKFKTAPSFQRFASLIKEKSIESNATGTIIQQPLPQELSTDSLYNYIPDVKEIEGVKTKSPFYSPIGLAVLTVIKFIFGKHRLVPDLFVNMDKDRAFFKKIFKNKRVVLVGRGVTGGRPIGKVLTEAKINYISLNSQTPNPESYYKNADLIITAVGKKVIEPSMLKEGVILINVGLRKEHGRLKGDYEEAEVKNIASYYTPTPGGAGPIDVVYLYKNLIDSAKLQK</sequence>
<dbReference type="STRING" id="1802069.A2970_02080"/>
<dbReference type="InterPro" id="IPR000672">
    <property type="entry name" value="THF_DH/CycHdrlase"/>
</dbReference>
<keyword evidence="6" id="KW-0560">Oxidoreductase</keyword>
<keyword evidence="4" id="KW-0378">Hydrolase</keyword>
<feature type="domain" description="Tetrahydrofolate dehydrogenase/cyclohydrolase catalytic" evidence="9">
    <location>
        <begin position="3"/>
        <end position="116"/>
    </location>
</feature>
<dbReference type="GO" id="GO:0009086">
    <property type="term" value="P:methionine biosynthetic process"/>
    <property type="evidence" value="ECO:0007669"/>
    <property type="project" value="UniProtKB-KW"/>
</dbReference>
<dbReference type="PANTHER" id="PTHR48099:SF5">
    <property type="entry name" value="C-1-TETRAHYDROFOLATE SYNTHASE, CYTOPLASMIC"/>
    <property type="match status" value="1"/>
</dbReference>
<evidence type="ECO:0008006" key="13">
    <source>
        <dbReference type="Google" id="ProtNLM"/>
    </source>
</evidence>
<dbReference type="InterPro" id="IPR036291">
    <property type="entry name" value="NAD(P)-bd_dom_sf"/>
</dbReference>
<evidence type="ECO:0000259" key="10">
    <source>
        <dbReference type="Pfam" id="PF02882"/>
    </source>
</evidence>
<evidence type="ECO:0000313" key="11">
    <source>
        <dbReference type="EMBL" id="OGK52881.1"/>
    </source>
</evidence>
<evidence type="ECO:0000256" key="2">
    <source>
        <dbReference type="ARBA" id="ARBA00022563"/>
    </source>
</evidence>
<dbReference type="PRINTS" id="PR00085">
    <property type="entry name" value="THFDHDRGNASE"/>
</dbReference>
<evidence type="ECO:0000256" key="4">
    <source>
        <dbReference type="ARBA" id="ARBA00022801"/>
    </source>
</evidence>
<keyword evidence="7" id="KW-0028">Amino-acid biosynthesis</keyword>
<dbReference type="GO" id="GO:0005829">
    <property type="term" value="C:cytosol"/>
    <property type="evidence" value="ECO:0007669"/>
    <property type="project" value="TreeGrafter"/>
</dbReference>
<accession>A0A1F7JB88</accession>
<keyword evidence="7" id="KW-0486">Methionine biosynthesis</keyword>
<evidence type="ECO:0000256" key="3">
    <source>
        <dbReference type="ARBA" id="ARBA00022755"/>
    </source>
</evidence>
<dbReference type="InterPro" id="IPR020631">
    <property type="entry name" value="THF_DH/CycHdrlase_NAD-bd_dom"/>
</dbReference>
<dbReference type="InterPro" id="IPR020630">
    <property type="entry name" value="THF_DH/CycHdrlase_cat_dom"/>
</dbReference>
<keyword evidence="8" id="KW-0511">Multifunctional enzyme</keyword>
<organism evidence="11 12">
    <name type="scientific">Candidatus Roizmanbacteria bacterium RIFCSPLOWO2_01_FULL_44_13</name>
    <dbReference type="NCBI Taxonomy" id="1802069"/>
    <lineage>
        <taxon>Bacteria</taxon>
        <taxon>Candidatus Roizmaniibacteriota</taxon>
    </lineage>
</organism>
<name>A0A1F7JB88_9BACT</name>
<feature type="domain" description="Tetrahydrofolate dehydrogenase/cyclohydrolase NAD(P)-binding" evidence="10">
    <location>
        <begin position="164"/>
        <end position="287"/>
    </location>
</feature>
<dbReference type="Gene3D" id="3.40.50.10860">
    <property type="entry name" value="Leucine Dehydrogenase, chain A, domain 1"/>
    <property type="match status" value="1"/>
</dbReference>
<evidence type="ECO:0000259" key="9">
    <source>
        <dbReference type="Pfam" id="PF00763"/>
    </source>
</evidence>
<dbReference type="InterPro" id="IPR046346">
    <property type="entry name" value="Aminoacid_DH-like_N_sf"/>
</dbReference>
<dbReference type="SUPFAM" id="SSF51735">
    <property type="entry name" value="NAD(P)-binding Rossmann-fold domains"/>
    <property type="match status" value="1"/>
</dbReference>
<evidence type="ECO:0000256" key="5">
    <source>
        <dbReference type="ARBA" id="ARBA00022857"/>
    </source>
</evidence>
<dbReference type="AlphaFoldDB" id="A0A1F7JB88"/>
<dbReference type="Proteomes" id="UP000178857">
    <property type="component" value="Unassembled WGS sequence"/>
</dbReference>
<dbReference type="GO" id="GO:0006164">
    <property type="term" value="P:purine nucleotide biosynthetic process"/>
    <property type="evidence" value="ECO:0007669"/>
    <property type="project" value="UniProtKB-KW"/>
</dbReference>
<keyword evidence="5" id="KW-0521">NADP</keyword>
<dbReference type="GO" id="GO:0035999">
    <property type="term" value="P:tetrahydrofolate interconversion"/>
    <property type="evidence" value="ECO:0007669"/>
    <property type="project" value="TreeGrafter"/>
</dbReference>
<proteinExistence type="predicted"/>